<evidence type="ECO:0000256" key="1">
    <source>
        <dbReference type="ARBA" id="ARBA00004141"/>
    </source>
</evidence>
<evidence type="ECO:0000256" key="4">
    <source>
        <dbReference type="ARBA" id="ARBA00022692"/>
    </source>
</evidence>
<dbReference type="GO" id="GO:0016020">
    <property type="term" value="C:membrane"/>
    <property type="evidence" value="ECO:0007669"/>
    <property type="project" value="UniProtKB-SubCell"/>
</dbReference>
<keyword evidence="5" id="KW-1278">Translocase</keyword>
<dbReference type="AlphaFoldDB" id="A0A0U2M212"/>
<dbReference type="EMBL" id="KT989325">
    <property type="protein sequence ID" value="ALS46302.1"/>
    <property type="molecule type" value="Genomic_DNA"/>
</dbReference>
<feature type="transmembrane region" description="Helical" evidence="10">
    <location>
        <begin position="7"/>
        <end position="28"/>
    </location>
</feature>
<keyword evidence="6 10" id="KW-1133">Transmembrane helix</keyword>
<evidence type="ECO:0000256" key="9">
    <source>
        <dbReference type="ARBA" id="ARBA00031586"/>
    </source>
</evidence>
<dbReference type="Gene3D" id="1.10.287.3510">
    <property type="match status" value="1"/>
</dbReference>
<evidence type="ECO:0000313" key="11">
    <source>
        <dbReference type="EMBL" id="ALS46302.1"/>
    </source>
</evidence>
<keyword evidence="7" id="KW-0520">NAD</keyword>
<protein>
    <recommendedName>
        <fullName evidence="3">NADH-ubiquinone oxidoreductase chain 4L</fullName>
    </recommendedName>
    <alternativeName>
        <fullName evidence="9">NADH dehydrogenase subunit 4L</fullName>
    </alternativeName>
</protein>
<evidence type="ECO:0000256" key="3">
    <source>
        <dbReference type="ARBA" id="ARBA00016612"/>
    </source>
</evidence>
<sequence length="74" mass="8136">MQRHHLLMSLLAFEGVILTLVLLSITSLSSNELFITFVLLTFAACEASLGLACLISMTRSYGNDHFNSLSINKC</sequence>
<name>A0A0U2M212_9ANNE</name>
<keyword evidence="4 10" id="KW-0812">Transmembrane</keyword>
<evidence type="ECO:0000256" key="6">
    <source>
        <dbReference type="ARBA" id="ARBA00022989"/>
    </source>
</evidence>
<evidence type="ECO:0000256" key="5">
    <source>
        <dbReference type="ARBA" id="ARBA00022967"/>
    </source>
</evidence>
<proteinExistence type="inferred from homology"/>
<evidence type="ECO:0000256" key="8">
    <source>
        <dbReference type="ARBA" id="ARBA00023136"/>
    </source>
</evidence>
<gene>
    <name evidence="11" type="primary">nad4l</name>
</gene>
<accession>A0A0U2M212</accession>
<keyword evidence="8 10" id="KW-0472">Membrane</keyword>
<comment type="similarity">
    <text evidence="2">Belongs to the complex I subunit 4L family.</text>
</comment>
<dbReference type="InterPro" id="IPR039428">
    <property type="entry name" value="NUOK/Mnh_C1-like"/>
</dbReference>
<organism evidence="11">
    <name type="scientific">Glycinde armigera</name>
    <dbReference type="NCBI Taxonomy" id="397552"/>
    <lineage>
        <taxon>Eukaryota</taxon>
        <taxon>Metazoa</taxon>
        <taxon>Spiralia</taxon>
        <taxon>Lophotrochozoa</taxon>
        <taxon>Annelida</taxon>
        <taxon>Polychaeta</taxon>
        <taxon>Errantia</taxon>
        <taxon>Phyllodocida</taxon>
        <taxon>Goniadidae</taxon>
        <taxon>Glycinde</taxon>
    </lineage>
</organism>
<comment type="subcellular location">
    <subcellularLocation>
        <location evidence="1">Membrane</location>
        <topology evidence="1">Multi-pass membrane protein</topology>
    </subcellularLocation>
</comment>
<evidence type="ECO:0000256" key="10">
    <source>
        <dbReference type="SAM" id="Phobius"/>
    </source>
</evidence>
<keyword evidence="11" id="KW-0496">Mitochondrion</keyword>
<dbReference type="Pfam" id="PF00420">
    <property type="entry name" value="Oxidored_q2"/>
    <property type="match status" value="1"/>
</dbReference>
<geneLocation type="mitochondrion" evidence="11"/>
<reference evidence="11" key="1">
    <citation type="journal article" date="2015" name="Genome Biol. Evol.">
        <title>The Utility of Genome Skimming for Phylogenomic Analyses as Demonstrated for Glycerid Relationships (Annelida, Glyceridae).</title>
        <authorList>
            <person name="Richter S."/>
            <person name="Schwarz F."/>
            <person name="Hering L."/>
            <person name="Boggemann M."/>
            <person name="Bleidorn C."/>
        </authorList>
    </citation>
    <scope>NUCLEOTIDE SEQUENCE</scope>
    <source>
        <strain evidence="11">FS17</strain>
        <tissue evidence="11">Body wall</tissue>
    </source>
</reference>
<evidence type="ECO:0000256" key="2">
    <source>
        <dbReference type="ARBA" id="ARBA00010519"/>
    </source>
</evidence>
<evidence type="ECO:0000256" key="7">
    <source>
        <dbReference type="ARBA" id="ARBA00023027"/>
    </source>
</evidence>
<feature type="transmembrane region" description="Helical" evidence="10">
    <location>
        <begin position="34"/>
        <end position="55"/>
    </location>
</feature>